<reference evidence="1" key="1">
    <citation type="submission" date="2018-05" db="EMBL/GenBank/DDBJ databases">
        <authorList>
            <person name="Lanie J.A."/>
            <person name="Ng W.-L."/>
            <person name="Kazmierczak K.M."/>
            <person name="Andrzejewski T.M."/>
            <person name="Davidsen T.M."/>
            <person name="Wayne K.J."/>
            <person name="Tettelin H."/>
            <person name="Glass J.I."/>
            <person name="Rusch D."/>
            <person name="Podicherti R."/>
            <person name="Tsui H.-C.T."/>
            <person name="Winkler M.E."/>
        </authorList>
    </citation>
    <scope>NUCLEOTIDE SEQUENCE</scope>
</reference>
<evidence type="ECO:0000313" key="1">
    <source>
        <dbReference type="EMBL" id="SVC44130.1"/>
    </source>
</evidence>
<protein>
    <submittedName>
        <fullName evidence="1">Uncharacterized protein</fullName>
    </submittedName>
</protein>
<name>A0A382M620_9ZZZZ</name>
<sequence length="99" mass="10987">MSVGHEPIMEQVKPEKLLEIARQLAAKGERFHNHVLSADCELNDRRQCALILEASDRDQVFVTYSDEPMMDVGRSLASLVHGADALEEPSNDENQEGGP</sequence>
<proteinExistence type="predicted"/>
<dbReference type="EMBL" id="UINC01091399">
    <property type="protein sequence ID" value="SVC44130.1"/>
    <property type="molecule type" value="Genomic_DNA"/>
</dbReference>
<dbReference type="AlphaFoldDB" id="A0A382M620"/>
<accession>A0A382M620</accession>
<gene>
    <name evidence="1" type="ORF">METZ01_LOCUS296984</name>
</gene>
<organism evidence="1">
    <name type="scientific">marine metagenome</name>
    <dbReference type="NCBI Taxonomy" id="408172"/>
    <lineage>
        <taxon>unclassified sequences</taxon>
        <taxon>metagenomes</taxon>
        <taxon>ecological metagenomes</taxon>
    </lineage>
</organism>
<feature type="non-terminal residue" evidence="1">
    <location>
        <position position="99"/>
    </location>
</feature>